<sequence>MRVATFNILHGRTVGDGVDAARLRDCVGRLDPDVLALQEVDLEQPRSDRADLTATAAEAMGAVDHRFVAAIAGTPGATWMAATGREQPGTAAYGIALLSRFPVASWQVVRLPRIPVRFPMYLPGANRVMIVNEEPRAAVIAQLRTPLGGLTVANTHLSFVPGWNRRQLRRLVHDLRGFPGPRLLTGDLNLAPTAVGRWSGMRALAVAATFPAQAPDRQLDHILTDDRCLRGRAVAAELMPISDHRPLVVTLDRV</sequence>
<dbReference type="EMBL" id="LDPR01000009">
    <property type="protein sequence ID" value="KLO36311.1"/>
    <property type="molecule type" value="Genomic_DNA"/>
</dbReference>
<gene>
    <name evidence="2" type="ORF">ABH38_12100</name>
</gene>
<organism evidence="2 3">
    <name type="scientific">Mycobacterium haemophilum</name>
    <dbReference type="NCBI Taxonomy" id="29311"/>
    <lineage>
        <taxon>Bacteria</taxon>
        <taxon>Bacillati</taxon>
        <taxon>Actinomycetota</taxon>
        <taxon>Actinomycetes</taxon>
        <taxon>Mycobacteriales</taxon>
        <taxon>Mycobacteriaceae</taxon>
        <taxon>Mycobacterium</taxon>
    </lineage>
</organism>
<comment type="caution">
    <text evidence="2">The sequence shown here is derived from an EMBL/GenBank/DDBJ whole genome shotgun (WGS) entry which is preliminary data.</text>
</comment>
<dbReference type="InterPro" id="IPR051916">
    <property type="entry name" value="GPI-anchor_lipid_remodeler"/>
</dbReference>
<dbReference type="SUPFAM" id="SSF56219">
    <property type="entry name" value="DNase I-like"/>
    <property type="match status" value="1"/>
</dbReference>
<dbReference type="GO" id="GO:0006506">
    <property type="term" value="P:GPI anchor biosynthetic process"/>
    <property type="evidence" value="ECO:0007669"/>
    <property type="project" value="TreeGrafter"/>
</dbReference>
<proteinExistence type="predicted"/>
<dbReference type="PANTHER" id="PTHR14859:SF1">
    <property type="entry name" value="PGAP2-INTERACTING PROTEIN"/>
    <property type="match status" value="1"/>
</dbReference>
<dbReference type="OrthoDB" id="155529at2"/>
<dbReference type="GO" id="GO:0016020">
    <property type="term" value="C:membrane"/>
    <property type="evidence" value="ECO:0007669"/>
    <property type="project" value="GOC"/>
</dbReference>
<dbReference type="PANTHER" id="PTHR14859">
    <property type="entry name" value="CALCOFLUOR WHITE HYPERSENSITIVE PROTEIN PRECURSOR"/>
    <property type="match status" value="1"/>
</dbReference>
<keyword evidence="2" id="KW-0378">Hydrolase</keyword>
<evidence type="ECO:0000313" key="2">
    <source>
        <dbReference type="EMBL" id="KLO36311.1"/>
    </source>
</evidence>
<name>A0A0I9V5B3_9MYCO</name>
<dbReference type="RefSeq" id="WP_047314744.1">
    <property type="nucleotide sequence ID" value="NZ_LDPQ01000007.1"/>
</dbReference>
<keyword evidence="3" id="KW-1185">Reference proteome</keyword>
<dbReference type="STRING" id="1202450.B586_09665"/>
<evidence type="ECO:0000259" key="1">
    <source>
        <dbReference type="Pfam" id="PF03372"/>
    </source>
</evidence>
<dbReference type="AlphaFoldDB" id="A0A0I9V5B3"/>
<dbReference type="PATRIC" id="fig|29311.18.peg.4000"/>
<dbReference type="GO" id="GO:0004519">
    <property type="term" value="F:endonuclease activity"/>
    <property type="evidence" value="ECO:0007669"/>
    <property type="project" value="UniProtKB-KW"/>
</dbReference>
<dbReference type="Pfam" id="PF03372">
    <property type="entry name" value="Exo_endo_phos"/>
    <property type="match status" value="1"/>
</dbReference>
<keyword evidence="2" id="KW-0540">Nuclease</keyword>
<dbReference type="InterPro" id="IPR036691">
    <property type="entry name" value="Endo/exonu/phosph_ase_sf"/>
</dbReference>
<protein>
    <submittedName>
        <fullName evidence="2">Endonuclease</fullName>
    </submittedName>
</protein>
<evidence type="ECO:0000313" key="3">
    <source>
        <dbReference type="Proteomes" id="UP000036334"/>
    </source>
</evidence>
<keyword evidence="2" id="KW-0255">Endonuclease</keyword>
<dbReference type="Gene3D" id="3.60.10.10">
    <property type="entry name" value="Endonuclease/exonuclease/phosphatase"/>
    <property type="match status" value="1"/>
</dbReference>
<accession>A0A0I9V5B3</accession>
<dbReference type="Proteomes" id="UP000036334">
    <property type="component" value="Unassembled WGS sequence"/>
</dbReference>
<dbReference type="InterPro" id="IPR005135">
    <property type="entry name" value="Endo/exonuclease/phosphatase"/>
</dbReference>
<feature type="domain" description="Endonuclease/exonuclease/phosphatase" evidence="1">
    <location>
        <begin position="4"/>
        <end position="244"/>
    </location>
</feature>
<reference evidence="2 3" key="1">
    <citation type="submission" date="2015-05" db="EMBL/GenBank/DDBJ databases">
        <title>Genome sequence of Mycobacterium haemophilum.</title>
        <authorList>
            <person name="Greninger A.L."/>
            <person name="Cunningham G."/>
            <person name="Miller S."/>
        </authorList>
    </citation>
    <scope>NUCLEOTIDE SEQUENCE [LARGE SCALE GENOMIC DNA]</scope>
    <source>
        <strain evidence="3">UC1</strain>
    </source>
</reference>